<sequence>MKLKFAALSLLLLSSISNADPLLNSLKAKPQNKLAEFLAPTSVAEWTASMPAPAGLLAVKLKNNQFMIVDTQARYAFYANSIFDIAGEREVKTEDDFNSMWQINAEGISNFKLPLMTFGVDKLTADITIMATAQNTDATKMTIKYIETFKDKYRIDVILMGSKNKAALAAASNLYCAEDRKLAKQRFMELKFPSRSDKSTHLKQLATCDTDAVLKSIQIALMYRVKTLPFSYNSHGSFYAGLPPKPSEFVDKKSMDLANVMRVKDIVDQVKGLTNEK</sequence>
<comment type="caution">
    <text evidence="2">The sequence shown here is derived from an EMBL/GenBank/DDBJ whole genome shotgun (WGS) entry which is preliminary data.</text>
</comment>
<proteinExistence type="predicted"/>
<organism evidence="2 3">
    <name type="scientific">Photobacterium angustum</name>
    <dbReference type="NCBI Taxonomy" id="661"/>
    <lineage>
        <taxon>Bacteria</taxon>
        <taxon>Pseudomonadati</taxon>
        <taxon>Pseudomonadota</taxon>
        <taxon>Gammaproteobacteria</taxon>
        <taxon>Vibrionales</taxon>
        <taxon>Vibrionaceae</taxon>
        <taxon>Photobacterium</taxon>
    </lineage>
</organism>
<reference evidence="2 3" key="1">
    <citation type="submission" date="2018-01" db="EMBL/GenBank/DDBJ databases">
        <title>Whole genome sequencing of Histamine producing bacteria.</title>
        <authorList>
            <person name="Butler K."/>
        </authorList>
    </citation>
    <scope>NUCLEOTIDE SEQUENCE [LARGE SCALE GENOMIC DNA]</scope>
    <source>
        <strain evidence="2 3">A6-1</strain>
    </source>
</reference>
<accession>A0ABX5H169</accession>
<evidence type="ECO:0000313" key="3">
    <source>
        <dbReference type="Proteomes" id="UP000240989"/>
    </source>
</evidence>
<dbReference type="Gene3D" id="3.40.30.10">
    <property type="entry name" value="Glutaredoxin"/>
    <property type="match status" value="1"/>
</dbReference>
<evidence type="ECO:0000256" key="1">
    <source>
        <dbReference type="SAM" id="SignalP"/>
    </source>
</evidence>
<gene>
    <name evidence="2" type="ORF">C0W27_16070</name>
</gene>
<name>A0ABX5H169_PHOAN</name>
<feature type="chain" id="PRO_5046365445" evidence="1">
    <location>
        <begin position="20"/>
        <end position="277"/>
    </location>
</feature>
<feature type="signal peptide" evidence="1">
    <location>
        <begin position="1"/>
        <end position="19"/>
    </location>
</feature>
<evidence type="ECO:0000313" key="2">
    <source>
        <dbReference type="EMBL" id="PSX07085.1"/>
    </source>
</evidence>
<keyword evidence="1" id="KW-0732">Signal</keyword>
<protein>
    <submittedName>
        <fullName evidence="2">Uncharacterized protein</fullName>
    </submittedName>
</protein>
<dbReference type="Proteomes" id="UP000240989">
    <property type="component" value="Unassembled WGS sequence"/>
</dbReference>
<keyword evidence="3" id="KW-1185">Reference proteome</keyword>
<dbReference type="EMBL" id="PYOU01000014">
    <property type="protein sequence ID" value="PSX07085.1"/>
    <property type="molecule type" value="Genomic_DNA"/>
</dbReference>